<proteinExistence type="predicted"/>
<feature type="domain" description="Methyltransferase" evidence="1">
    <location>
        <begin position="38"/>
        <end position="132"/>
    </location>
</feature>
<gene>
    <name evidence="2" type="ORF">IV02_28295</name>
</gene>
<accession>A0A085UPH3</accession>
<sequence>MNNVGEKPRPGFVRRFSLWRDEQLARHALKAAGEPGLVLDLPSGAGKFWSVLAEHANRVILAGDQSADKLALAENHCPTAVLKRIKTFQTSAFSIDLNDNAVDCIFCMRLFHHIADSDERSDILREFHRVSRDTVIVALWVDGNIRSWRRKRMQTHRDSCGLPAARRSRFVVGRTAIKGEFEASGFRILRHYDFLPGYAMWRVYVLRKISR</sequence>
<evidence type="ECO:0000313" key="2">
    <source>
        <dbReference type="EMBL" id="KFE45086.1"/>
    </source>
</evidence>
<dbReference type="Gene3D" id="3.40.50.150">
    <property type="entry name" value="Vaccinia Virus protein VP39"/>
    <property type="match status" value="1"/>
</dbReference>
<evidence type="ECO:0000313" key="3">
    <source>
        <dbReference type="Proteomes" id="UP000028643"/>
    </source>
</evidence>
<keyword evidence="2" id="KW-0808">Transferase</keyword>
<dbReference type="GO" id="GO:0008168">
    <property type="term" value="F:methyltransferase activity"/>
    <property type="evidence" value="ECO:0007669"/>
    <property type="project" value="UniProtKB-KW"/>
</dbReference>
<keyword evidence="2" id="KW-0489">Methyltransferase</keyword>
<protein>
    <submittedName>
        <fullName evidence="2">SAM-dependent methyltransferase</fullName>
    </submittedName>
</protein>
<dbReference type="Proteomes" id="UP000028643">
    <property type="component" value="Unassembled WGS sequence"/>
</dbReference>
<comment type="caution">
    <text evidence="2">The sequence shown here is derived from an EMBL/GenBank/DDBJ whole genome shotgun (WGS) entry which is preliminary data.</text>
</comment>
<reference evidence="2 3" key="1">
    <citation type="submission" date="2014-07" db="EMBL/GenBank/DDBJ databases">
        <title>Draft Genome Sequences of Environmental Pseudomonas syringae strains.</title>
        <authorList>
            <person name="Baltrus D.A."/>
            <person name="Berge O."/>
            <person name="Morris C."/>
        </authorList>
    </citation>
    <scope>NUCLEOTIDE SEQUENCE [LARGE SCALE GENOMIC DNA]</scope>
    <source>
        <strain evidence="2 3">CEB003</strain>
    </source>
</reference>
<dbReference type="AlphaFoldDB" id="A0A085UPH3"/>
<dbReference type="PATRIC" id="fig|317.174.peg.5781"/>
<dbReference type="RefSeq" id="WP_020289387.1">
    <property type="nucleotide sequence ID" value="NZ_JPQT01000152.1"/>
</dbReference>
<organism evidence="2 3">
    <name type="scientific">Pseudomonas syringae</name>
    <dbReference type="NCBI Taxonomy" id="317"/>
    <lineage>
        <taxon>Bacteria</taxon>
        <taxon>Pseudomonadati</taxon>
        <taxon>Pseudomonadota</taxon>
        <taxon>Gammaproteobacteria</taxon>
        <taxon>Pseudomonadales</taxon>
        <taxon>Pseudomonadaceae</taxon>
        <taxon>Pseudomonas</taxon>
    </lineage>
</organism>
<dbReference type="SUPFAM" id="SSF53335">
    <property type="entry name" value="S-adenosyl-L-methionine-dependent methyltransferases"/>
    <property type="match status" value="1"/>
</dbReference>
<name>A0A085UPH3_PSESX</name>
<evidence type="ECO:0000259" key="1">
    <source>
        <dbReference type="Pfam" id="PF13649"/>
    </source>
</evidence>
<dbReference type="CDD" id="cd02440">
    <property type="entry name" value="AdoMet_MTases"/>
    <property type="match status" value="1"/>
</dbReference>
<dbReference type="InterPro" id="IPR029063">
    <property type="entry name" value="SAM-dependent_MTases_sf"/>
</dbReference>
<dbReference type="EMBL" id="JPQT01000152">
    <property type="protein sequence ID" value="KFE45086.1"/>
    <property type="molecule type" value="Genomic_DNA"/>
</dbReference>
<dbReference type="InterPro" id="IPR041698">
    <property type="entry name" value="Methyltransf_25"/>
</dbReference>
<dbReference type="GO" id="GO:0032259">
    <property type="term" value="P:methylation"/>
    <property type="evidence" value="ECO:0007669"/>
    <property type="project" value="UniProtKB-KW"/>
</dbReference>
<dbReference type="Pfam" id="PF13649">
    <property type="entry name" value="Methyltransf_25"/>
    <property type="match status" value="1"/>
</dbReference>